<keyword evidence="3" id="KW-0677">Repeat</keyword>
<feature type="region of interest" description="Disordered" evidence="4">
    <location>
        <begin position="272"/>
        <end position="322"/>
    </location>
</feature>
<dbReference type="PANTHER" id="PTHR24369">
    <property type="entry name" value="ANTIGEN BSP, PUTATIVE-RELATED"/>
    <property type="match status" value="1"/>
</dbReference>
<feature type="compositionally biased region" description="Polar residues" evidence="4">
    <location>
        <begin position="295"/>
        <end position="309"/>
    </location>
</feature>
<proteinExistence type="predicted"/>
<dbReference type="OrthoDB" id="10068119at2759"/>
<dbReference type="InterPro" id="IPR001611">
    <property type="entry name" value="Leu-rich_rpt"/>
</dbReference>
<dbReference type="KEGG" id="bbel:109485552"/>
<feature type="compositionally biased region" description="Polar residues" evidence="4">
    <location>
        <begin position="272"/>
        <end position="287"/>
    </location>
</feature>
<keyword evidence="5" id="KW-1185">Reference proteome</keyword>
<gene>
    <name evidence="6" type="primary">LOC109485552</name>
</gene>
<keyword evidence="2" id="KW-0732">Signal</keyword>
<dbReference type="PANTHER" id="PTHR24369:SF210">
    <property type="entry name" value="CHAOPTIN-RELATED"/>
    <property type="match status" value="1"/>
</dbReference>
<dbReference type="Pfam" id="PF13855">
    <property type="entry name" value="LRR_8"/>
    <property type="match status" value="1"/>
</dbReference>
<accession>A0A6P5ANZ4</accession>
<reference evidence="6" key="1">
    <citation type="submission" date="2025-08" db="UniProtKB">
        <authorList>
            <consortium name="RefSeq"/>
        </authorList>
    </citation>
    <scope>IDENTIFICATION</scope>
    <source>
        <tissue evidence="6">Gonad</tissue>
    </source>
</reference>
<dbReference type="GO" id="GO:0005886">
    <property type="term" value="C:plasma membrane"/>
    <property type="evidence" value="ECO:0007669"/>
    <property type="project" value="TreeGrafter"/>
</dbReference>
<evidence type="ECO:0000256" key="4">
    <source>
        <dbReference type="SAM" id="MobiDB-lite"/>
    </source>
</evidence>
<name>A0A6P5ANZ4_BRABE</name>
<dbReference type="PROSITE" id="PS51450">
    <property type="entry name" value="LRR"/>
    <property type="match status" value="1"/>
</dbReference>
<dbReference type="AlphaFoldDB" id="A0A6P5ANZ4"/>
<dbReference type="Proteomes" id="UP000515135">
    <property type="component" value="Unplaced"/>
</dbReference>
<evidence type="ECO:0000256" key="1">
    <source>
        <dbReference type="ARBA" id="ARBA00022614"/>
    </source>
</evidence>
<organism evidence="5 6">
    <name type="scientific">Branchiostoma belcheri</name>
    <name type="common">Amphioxus</name>
    <dbReference type="NCBI Taxonomy" id="7741"/>
    <lineage>
        <taxon>Eukaryota</taxon>
        <taxon>Metazoa</taxon>
        <taxon>Chordata</taxon>
        <taxon>Cephalochordata</taxon>
        <taxon>Leptocardii</taxon>
        <taxon>Amphioxiformes</taxon>
        <taxon>Branchiostomatidae</taxon>
        <taxon>Branchiostoma</taxon>
    </lineage>
</organism>
<evidence type="ECO:0000256" key="2">
    <source>
        <dbReference type="ARBA" id="ARBA00022729"/>
    </source>
</evidence>
<dbReference type="InterPro" id="IPR032675">
    <property type="entry name" value="LRR_dom_sf"/>
</dbReference>
<dbReference type="InterPro" id="IPR050541">
    <property type="entry name" value="LRR_TM_domain-containing"/>
</dbReference>
<dbReference type="SMART" id="SM00369">
    <property type="entry name" value="LRR_TYP"/>
    <property type="match status" value="3"/>
</dbReference>
<evidence type="ECO:0000313" key="6">
    <source>
        <dbReference type="RefSeq" id="XP_019644802.1"/>
    </source>
</evidence>
<evidence type="ECO:0000313" key="5">
    <source>
        <dbReference type="Proteomes" id="UP000515135"/>
    </source>
</evidence>
<evidence type="ECO:0000256" key="3">
    <source>
        <dbReference type="ARBA" id="ARBA00022737"/>
    </source>
</evidence>
<protein>
    <submittedName>
        <fullName evidence="6">Slit homolog 2 protein-like</fullName>
    </submittedName>
</protein>
<dbReference type="InterPro" id="IPR003591">
    <property type="entry name" value="Leu-rich_rpt_typical-subtyp"/>
</dbReference>
<sequence length="341" mass="37889">MKMFSPYGGLQSPKRSRNSRFWFTVVFCLAVASMSCFAYPRGCTINNKTSRLFSWVALNCRRLGLTTLPKSVPPDVTRLDLSSNCIKSLTEVPVLKHLDSLVLKFNLIETVDWASLRNLPNLENLDVEFNRLTHVSLDAVVKNLPKLKSVNLSNNRLASFSFHELGHPFLHVSALVYIQYNPFNCSCAMLWLMNKLKCLLEPVEPELRTSSTEDCNCVNTNKYCELCEACILSYDIAFDAKPFKCDSPVHLKGKLLTDVAQNLTGCGIENSASTATTRNTPGLQTRQGWEEGTSAGPSPSNLQSDSKITAQHGDMLQKSQCPRGANVTGYQYAFLSRGPSD</sequence>
<dbReference type="GeneID" id="109485552"/>
<keyword evidence="1" id="KW-0433">Leucine-rich repeat</keyword>
<dbReference type="RefSeq" id="XP_019644802.1">
    <property type="nucleotide sequence ID" value="XM_019789243.1"/>
</dbReference>
<dbReference type="SUPFAM" id="SSF52058">
    <property type="entry name" value="L domain-like"/>
    <property type="match status" value="1"/>
</dbReference>
<dbReference type="Gene3D" id="3.80.10.10">
    <property type="entry name" value="Ribonuclease Inhibitor"/>
    <property type="match status" value="2"/>
</dbReference>